<keyword evidence="5 7" id="KW-1133">Transmembrane helix</keyword>
<feature type="transmembrane region" description="Helical" evidence="7">
    <location>
        <begin position="61"/>
        <end position="84"/>
    </location>
</feature>
<evidence type="ECO:0000259" key="8">
    <source>
        <dbReference type="PROSITE" id="PS51012"/>
    </source>
</evidence>
<dbReference type="PANTHER" id="PTHR30413:SF10">
    <property type="entry name" value="CAPSULE POLYSACCHARIDE EXPORT INNER-MEMBRANE PROTEIN CTRC"/>
    <property type="match status" value="1"/>
</dbReference>
<feature type="transmembrane region" description="Helical" evidence="7">
    <location>
        <begin position="223"/>
        <end position="242"/>
    </location>
</feature>
<feature type="transmembrane region" description="Helical" evidence="7">
    <location>
        <begin position="168"/>
        <end position="186"/>
    </location>
</feature>
<keyword evidence="4 7" id="KW-0812">Transmembrane</keyword>
<evidence type="ECO:0000256" key="3">
    <source>
        <dbReference type="ARBA" id="ARBA00022475"/>
    </source>
</evidence>
<feature type="transmembrane region" description="Helical" evidence="7">
    <location>
        <begin position="131"/>
        <end position="156"/>
    </location>
</feature>
<gene>
    <name evidence="9" type="ORF">MNB_ARC-1_535</name>
</gene>
<accession>A0A3B1E6H7</accession>
<dbReference type="EMBL" id="UOYO01000038">
    <property type="protein sequence ID" value="VAY87910.1"/>
    <property type="molecule type" value="Genomic_DNA"/>
</dbReference>
<dbReference type="PROSITE" id="PS51012">
    <property type="entry name" value="ABC_TM2"/>
    <property type="match status" value="1"/>
</dbReference>
<keyword evidence="6 7" id="KW-0472">Membrane</keyword>
<evidence type="ECO:0000256" key="5">
    <source>
        <dbReference type="ARBA" id="ARBA00022989"/>
    </source>
</evidence>
<keyword evidence="2" id="KW-0813">Transport</keyword>
<evidence type="ECO:0000256" key="4">
    <source>
        <dbReference type="ARBA" id="ARBA00022692"/>
    </source>
</evidence>
<feature type="transmembrane region" description="Helical" evidence="7">
    <location>
        <begin position="21"/>
        <end position="41"/>
    </location>
</feature>
<feature type="domain" description="ABC transmembrane type-2" evidence="8">
    <location>
        <begin position="22"/>
        <end position="245"/>
    </location>
</feature>
<dbReference type="GO" id="GO:0015920">
    <property type="term" value="P:lipopolysaccharide transport"/>
    <property type="evidence" value="ECO:0007669"/>
    <property type="project" value="TreeGrafter"/>
</dbReference>
<name>A0A3B1E6H7_9ZZZZ</name>
<evidence type="ECO:0000256" key="7">
    <source>
        <dbReference type="SAM" id="Phobius"/>
    </source>
</evidence>
<dbReference type="Pfam" id="PF01061">
    <property type="entry name" value="ABC2_membrane"/>
    <property type="match status" value="1"/>
</dbReference>
<dbReference type="PANTHER" id="PTHR30413">
    <property type="entry name" value="INNER MEMBRANE TRANSPORT PERMEASE"/>
    <property type="match status" value="1"/>
</dbReference>
<dbReference type="GO" id="GO:0005886">
    <property type="term" value="C:plasma membrane"/>
    <property type="evidence" value="ECO:0007669"/>
    <property type="project" value="UniProtKB-SubCell"/>
</dbReference>
<dbReference type="GO" id="GO:0140359">
    <property type="term" value="F:ABC-type transporter activity"/>
    <property type="evidence" value="ECO:0007669"/>
    <property type="project" value="InterPro"/>
</dbReference>
<protein>
    <submittedName>
        <fullName evidence="9">O-antigen export system permease protein RfbD</fullName>
    </submittedName>
</protein>
<sequence>MIKYILKNSLTDYKNSYKSSFLSYSWVILHPLMLLGVYSFVFSQIMQSRVDVSGNISYTVYLAVGILPWIVFSTAILQGTLGIVNNVNFIKKLNIPIYVYVAKEVVEQFLNMIVAMTILFVFLYLNDITPTLKWLLVFVPIVLLFIFSLGISMFLSSINIFFRDIEKAIGIFLQILMWMIPIVYPLDIVPKDWNFVIFYDPIFYYFNSIRELIIFDHSLSIKYYMIMIISSIVMFLIGFYTINKLESDIRDSI</sequence>
<comment type="subcellular location">
    <subcellularLocation>
        <location evidence="1">Cell membrane</location>
        <topology evidence="1">Multi-pass membrane protein</topology>
    </subcellularLocation>
</comment>
<feature type="transmembrane region" description="Helical" evidence="7">
    <location>
        <begin position="105"/>
        <end position="125"/>
    </location>
</feature>
<reference evidence="9" key="1">
    <citation type="submission" date="2018-10" db="EMBL/GenBank/DDBJ databases">
        <authorList>
            <person name="Aoki K."/>
        </authorList>
    </citation>
    <scope>NUCLEOTIDE SEQUENCE</scope>
</reference>
<dbReference type="AlphaFoldDB" id="A0A3B1E6H7"/>
<evidence type="ECO:0000256" key="2">
    <source>
        <dbReference type="ARBA" id="ARBA00022448"/>
    </source>
</evidence>
<evidence type="ECO:0000313" key="9">
    <source>
        <dbReference type="EMBL" id="VAY87910.1"/>
    </source>
</evidence>
<evidence type="ECO:0000256" key="6">
    <source>
        <dbReference type="ARBA" id="ARBA00023136"/>
    </source>
</evidence>
<dbReference type="InterPro" id="IPR047817">
    <property type="entry name" value="ABC2_TM_bact-type"/>
</dbReference>
<proteinExistence type="predicted"/>
<keyword evidence="3" id="KW-1003">Cell membrane</keyword>
<evidence type="ECO:0000256" key="1">
    <source>
        <dbReference type="ARBA" id="ARBA00004651"/>
    </source>
</evidence>
<dbReference type="InterPro" id="IPR013525">
    <property type="entry name" value="ABC2_TM"/>
</dbReference>
<organism evidence="9">
    <name type="scientific">hydrothermal vent metagenome</name>
    <dbReference type="NCBI Taxonomy" id="652676"/>
    <lineage>
        <taxon>unclassified sequences</taxon>
        <taxon>metagenomes</taxon>
        <taxon>ecological metagenomes</taxon>
    </lineage>
</organism>